<feature type="domain" description="DUF1023" evidence="1">
    <location>
        <begin position="85"/>
        <end position="258"/>
    </location>
</feature>
<dbReference type="Proteomes" id="UP001183643">
    <property type="component" value="Unassembled WGS sequence"/>
</dbReference>
<protein>
    <submittedName>
        <fullName evidence="2">Pimeloyl-ACP methyl ester carboxylesterase</fullName>
    </submittedName>
</protein>
<dbReference type="EMBL" id="JAVDYB010000001">
    <property type="protein sequence ID" value="MDR7277937.1"/>
    <property type="molecule type" value="Genomic_DNA"/>
</dbReference>
<accession>A0AAE3YSS0</accession>
<dbReference type="SUPFAM" id="SSF53474">
    <property type="entry name" value="alpha/beta-Hydrolases"/>
    <property type="match status" value="1"/>
</dbReference>
<keyword evidence="3" id="KW-1185">Reference proteome</keyword>
<evidence type="ECO:0000259" key="1">
    <source>
        <dbReference type="Pfam" id="PF06259"/>
    </source>
</evidence>
<dbReference type="InterPro" id="IPR010427">
    <property type="entry name" value="DUF1023"/>
</dbReference>
<evidence type="ECO:0000313" key="3">
    <source>
        <dbReference type="Proteomes" id="UP001183643"/>
    </source>
</evidence>
<dbReference type="Gene3D" id="3.40.50.1820">
    <property type="entry name" value="alpha/beta hydrolase"/>
    <property type="match status" value="1"/>
</dbReference>
<reference evidence="2" key="1">
    <citation type="submission" date="2023-07" db="EMBL/GenBank/DDBJ databases">
        <title>Sequencing the genomes of 1000 actinobacteria strains.</title>
        <authorList>
            <person name="Klenk H.-P."/>
        </authorList>
    </citation>
    <scope>NUCLEOTIDE SEQUENCE</scope>
    <source>
        <strain evidence="2">DSM 44707</strain>
    </source>
</reference>
<gene>
    <name evidence="2" type="ORF">J2S41_004715</name>
</gene>
<dbReference type="InterPro" id="IPR029058">
    <property type="entry name" value="AB_hydrolase_fold"/>
</dbReference>
<sequence>MTGRTLMTALVAVVLWANLPMSPVHRPGQVRPRLAATISGTLAGCATPHECALRIDRLYAASAASMRAAGQPYASWAGRSFLGFDRRGDGQAVEVIGDLATAERITVVVPGVATTLGTFTDGLGHVTRRAPATQARAVYDAALAHDPGARVAVIAWLGYDPPDGIGVSAAREEVARSGARSLGALLSALNPDVPVTLIGHSYGAIVAGLTVRSGAPTVTDVIALGAPGIGAEHATDLPGVRVWAARADSDWIGRVPAVRLLGFGHGTPPAAPSFGALPLPVSPETEHDGYLTAESPTLPAVAALALPTVAAH</sequence>
<name>A0AAE3YSS0_9ACTN</name>
<proteinExistence type="predicted"/>
<dbReference type="Pfam" id="PF06259">
    <property type="entry name" value="Abhydrolase_8"/>
    <property type="match status" value="1"/>
</dbReference>
<dbReference type="AlphaFoldDB" id="A0AAE3YSS0"/>
<organism evidence="2 3">
    <name type="scientific">Catenuloplanes atrovinosus</name>
    <dbReference type="NCBI Taxonomy" id="137266"/>
    <lineage>
        <taxon>Bacteria</taxon>
        <taxon>Bacillati</taxon>
        <taxon>Actinomycetota</taxon>
        <taxon>Actinomycetes</taxon>
        <taxon>Micromonosporales</taxon>
        <taxon>Micromonosporaceae</taxon>
        <taxon>Catenuloplanes</taxon>
    </lineage>
</organism>
<dbReference type="RefSeq" id="WP_310370544.1">
    <property type="nucleotide sequence ID" value="NZ_JAVDYB010000001.1"/>
</dbReference>
<evidence type="ECO:0000313" key="2">
    <source>
        <dbReference type="EMBL" id="MDR7277937.1"/>
    </source>
</evidence>
<comment type="caution">
    <text evidence="2">The sequence shown here is derived from an EMBL/GenBank/DDBJ whole genome shotgun (WGS) entry which is preliminary data.</text>
</comment>